<evidence type="ECO:0000256" key="1">
    <source>
        <dbReference type="ARBA" id="ARBA00022786"/>
    </source>
</evidence>
<evidence type="ECO:0000313" key="4">
    <source>
        <dbReference type="Proteomes" id="UP000794436"/>
    </source>
</evidence>
<evidence type="ECO:0000259" key="2">
    <source>
        <dbReference type="Pfam" id="PF19270"/>
    </source>
</evidence>
<keyword evidence="4" id="KW-1185">Reference proteome</keyword>
<organism evidence="3 4">
    <name type="scientific">Pythium oligandrum</name>
    <name type="common">Mycoparasitic fungus</name>
    <dbReference type="NCBI Taxonomy" id="41045"/>
    <lineage>
        <taxon>Eukaryota</taxon>
        <taxon>Sar</taxon>
        <taxon>Stramenopiles</taxon>
        <taxon>Oomycota</taxon>
        <taxon>Peronosporomycetes</taxon>
        <taxon>Pythiales</taxon>
        <taxon>Pythiaceae</taxon>
        <taxon>Pythium</taxon>
    </lineage>
</organism>
<dbReference type="InterPro" id="IPR036047">
    <property type="entry name" value="F-box-like_dom_sf"/>
</dbReference>
<name>A0A8K1CEL8_PYTOL</name>
<dbReference type="InterPro" id="IPR045464">
    <property type="entry name" value="Hrt3/FBXO9_C"/>
</dbReference>
<gene>
    <name evidence="3" type="ORF">Poli38472_009527</name>
</gene>
<protein>
    <recommendedName>
        <fullName evidence="2">F-box protein Hrt3/FBXO9 C-terminal domain-containing protein</fullName>
    </recommendedName>
</protein>
<proteinExistence type="predicted"/>
<dbReference type="Proteomes" id="UP000794436">
    <property type="component" value="Unassembled WGS sequence"/>
</dbReference>
<accession>A0A8K1CEL8</accession>
<dbReference type="EMBL" id="SPLM01000074">
    <property type="protein sequence ID" value="TMW62034.1"/>
    <property type="molecule type" value="Genomic_DNA"/>
</dbReference>
<dbReference type="OrthoDB" id="2117972at2759"/>
<dbReference type="PANTHER" id="PTHR12874:SF9">
    <property type="entry name" value="F-BOX ONLY PROTEIN 48"/>
    <property type="match status" value="1"/>
</dbReference>
<dbReference type="SUPFAM" id="SSF81383">
    <property type="entry name" value="F-box domain"/>
    <property type="match status" value="1"/>
</dbReference>
<dbReference type="GO" id="GO:0019005">
    <property type="term" value="C:SCF ubiquitin ligase complex"/>
    <property type="evidence" value="ECO:0007669"/>
    <property type="project" value="TreeGrafter"/>
</dbReference>
<dbReference type="GO" id="GO:0031146">
    <property type="term" value="P:SCF-dependent proteasomal ubiquitin-dependent protein catabolic process"/>
    <property type="evidence" value="ECO:0007669"/>
    <property type="project" value="TreeGrafter"/>
</dbReference>
<dbReference type="Gene3D" id="1.20.1280.50">
    <property type="match status" value="1"/>
</dbReference>
<dbReference type="AlphaFoldDB" id="A0A8K1CEL8"/>
<reference evidence="3" key="1">
    <citation type="submission" date="2019-03" db="EMBL/GenBank/DDBJ databases">
        <title>Long read genome sequence of the mycoparasitic Pythium oligandrum ATCC 38472 isolated from sugarbeet rhizosphere.</title>
        <authorList>
            <person name="Gaulin E."/>
        </authorList>
    </citation>
    <scope>NUCLEOTIDE SEQUENCE</scope>
    <source>
        <strain evidence="3">ATCC 38472_TT</strain>
    </source>
</reference>
<dbReference type="GO" id="GO:0005737">
    <property type="term" value="C:cytoplasm"/>
    <property type="evidence" value="ECO:0007669"/>
    <property type="project" value="TreeGrafter"/>
</dbReference>
<feature type="domain" description="F-box protein Hrt3/FBXO9 C-terminal" evidence="2">
    <location>
        <begin position="175"/>
        <end position="297"/>
    </location>
</feature>
<sequence length="330" mass="38603">MARETLERVVPHQRHRDADEEALEAALRESMQPDYLVEILHAEAQRTPQPVATTVDAVATQEDVKMTPVDGEVDDLGTQIVHAADATDNESEDDQEDPNLNHPLLGFAEYMLVDILQYLDEDSIGNCICTCHRLRHVAKTEVVFETICRRIFPVQCPRVAAAVAKDRFALRKFATWFEMFQERPRVRYNGFYWLKTYYYKKPELNMWTDIPAGSILQVVYYRYFSFQRDGTVLYAMIFKPPQETGAVFKRLGKDVYIGTYQVERNEVFISVPTNHSVVEFRLKITNTPRSNNSKLILQEHYSFSEPDRTGWVDYFDTAEEEFNYYRYWDI</sequence>
<evidence type="ECO:0000313" key="3">
    <source>
        <dbReference type="EMBL" id="TMW62034.1"/>
    </source>
</evidence>
<dbReference type="PANTHER" id="PTHR12874">
    <property type="entry name" value="F-BOX ONLY PROTEIN 48-RELATED"/>
    <property type="match status" value="1"/>
</dbReference>
<comment type="caution">
    <text evidence="3">The sequence shown here is derived from an EMBL/GenBank/DDBJ whole genome shotgun (WGS) entry which is preliminary data.</text>
</comment>
<keyword evidence="1" id="KW-0833">Ubl conjugation pathway</keyword>
<dbReference type="Pfam" id="PF19270">
    <property type="entry name" value="FBO_C"/>
    <property type="match status" value="1"/>
</dbReference>